<proteinExistence type="predicted"/>
<dbReference type="Proteomes" id="UP000296049">
    <property type="component" value="Unassembled WGS sequence"/>
</dbReference>
<evidence type="ECO:0000313" key="3">
    <source>
        <dbReference type="Proteomes" id="UP000296049"/>
    </source>
</evidence>
<reference evidence="3" key="1">
    <citation type="journal article" date="2013" name="Nat. Genet.">
        <title>The duck genome and transcriptome provide insight into an avian influenza virus reservoir species.</title>
        <authorList>
            <person name="Huang Y."/>
            <person name="Li Y."/>
            <person name="Burt D.W."/>
            <person name="Chen H."/>
            <person name="Zhang Y."/>
            <person name="Qian W."/>
            <person name="Kim H."/>
            <person name="Gan S."/>
            <person name="Zhao Y."/>
            <person name="Li J."/>
            <person name="Yi K."/>
            <person name="Feng H."/>
            <person name="Zhu P."/>
            <person name="Li B."/>
            <person name="Liu Q."/>
            <person name="Fairley S."/>
            <person name="Magor K.E."/>
            <person name="Du Z."/>
            <person name="Hu X."/>
            <person name="Goodman L."/>
            <person name="Tafer H."/>
            <person name="Vignal A."/>
            <person name="Lee T."/>
            <person name="Kim K.W."/>
            <person name="Sheng Z."/>
            <person name="An Y."/>
            <person name="Searle S."/>
            <person name="Herrero J."/>
            <person name="Groenen M.A."/>
            <person name="Crooijmans R.P."/>
            <person name="Faraut T."/>
            <person name="Cai Q."/>
            <person name="Webster R.G."/>
            <person name="Aldridge J.R."/>
            <person name="Warren W.C."/>
            <person name="Bartschat S."/>
            <person name="Kehr S."/>
            <person name="Marz M."/>
            <person name="Stadler P.F."/>
            <person name="Smith J."/>
            <person name="Kraus R.H."/>
            <person name="Zhao Y."/>
            <person name="Ren L."/>
            <person name="Fei J."/>
            <person name="Morisson M."/>
            <person name="Kaiser P."/>
            <person name="Griffin D.K."/>
            <person name="Rao M."/>
            <person name="Pitel F."/>
            <person name="Wang J."/>
            <person name="Li N."/>
        </authorList>
    </citation>
    <scope>NUCLEOTIDE SEQUENCE [LARGE SCALE GENOMIC DNA]</scope>
</reference>
<organism evidence="2 3">
    <name type="scientific">Anas platyrhynchos</name>
    <name type="common">Mallard</name>
    <name type="synonym">Anas boschas</name>
    <dbReference type="NCBI Taxonomy" id="8839"/>
    <lineage>
        <taxon>Eukaryota</taxon>
        <taxon>Metazoa</taxon>
        <taxon>Chordata</taxon>
        <taxon>Craniata</taxon>
        <taxon>Vertebrata</taxon>
        <taxon>Euteleostomi</taxon>
        <taxon>Archelosauria</taxon>
        <taxon>Archosauria</taxon>
        <taxon>Dinosauria</taxon>
        <taxon>Saurischia</taxon>
        <taxon>Theropoda</taxon>
        <taxon>Coelurosauria</taxon>
        <taxon>Aves</taxon>
        <taxon>Neognathae</taxon>
        <taxon>Galloanserae</taxon>
        <taxon>Anseriformes</taxon>
        <taxon>Anatidae</taxon>
        <taxon>Anatinae</taxon>
        <taxon>Anas</taxon>
    </lineage>
</organism>
<sequence>MLLHNTGSGITDKVPQFVCACCGTVTYDIPNCRSFVTDTLQISGVTGDGSEKPELWRRPQGQRQTRVA</sequence>
<dbReference type="AlphaFoldDB" id="R0K3E7"/>
<keyword evidence="3" id="KW-1185">Reference proteome</keyword>
<feature type="region of interest" description="Disordered" evidence="1">
    <location>
        <begin position="43"/>
        <end position="68"/>
    </location>
</feature>
<evidence type="ECO:0000256" key="1">
    <source>
        <dbReference type="SAM" id="MobiDB-lite"/>
    </source>
</evidence>
<accession>R0K3E7</accession>
<name>R0K3E7_ANAPL</name>
<gene>
    <name evidence="2" type="ORF">Anapl_12343</name>
</gene>
<protein>
    <submittedName>
        <fullName evidence="2">Uncharacterized protein</fullName>
    </submittedName>
</protein>
<evidence type="ECO:0000313" key="2">
    <source>
        <dbReference type="EMBL" id="EOB04586.1"/>
    </source>
</evidence>
<dbReference type="EMBL" id="KB742775">
    <property type="protein sequence ID" value="EOB04586.1"/>
    <property type="molecule type" value="Genomic_DNA"/>
</dbReference>